<sequence>MADVGLDVVLAIRSFYLLVAAAIIGIYAIPPFKSRFLAYGARAAPSSMPKNGLLDHLAAVTVPHAWFKHFYILSIAACLFWLGVILTQNPILDRVLSFSKEPEVPVSAMQVSIAWFALILHSVRRYLECLEAAPSSSRMFVGHWVMGLLFYVVTSVAVWIEGDRRLIKHTVNEETGDSDWILLLVSPDISYGKQLLIVLGVGIFFLASVTQGNVHGYFRDLKQLTKGKYTLPQHPLFDYTVTPHYAAECFEYLGLALILAPKGRVFNTTMLCCLVFVVVNLGVTADGTREWYKEKFPKDKIEKKSRMIPFIW</sequence>
<comment type="subcellular location">
    <subcellularLocation>
        <location evidence="1">Endomembrane system</location>
        <topology evidence="1">Multi-pass membrane protein</topology>
    </subcellularLocation>
    <subcellularLocation>
        <location evidence="5">Endoplasmic reticulum membrane</location>
    </subcellularLocation>
</comment>
<protein>
    <recommendedName>
        <fullName evidence="5">Polyprenal reductase</fullName>
        <ecNumber evidence="5">1.3.1.94</ecNumber>
    </recommendedName>
</protein>
<dbReference type="GO" id="GO:0016095">
    <property type="term" value="P:polyprenol catabolic process"/>
    <property type="evidence" value="ECO:0007669"/>
    <property type="project" value="UniProtKB-UniRule"/>
</dbReference>
<feature type="transmembrane region" description="Helical" evidence="5">
    <location>
        <begin position="6"/>
        <end position="29"/>
    </location>
</feature>
<dbReference type="FunCoup" id="A0A0D2B4N6">
    <property type="interactions" value="344"/>
</dbReference>
<feature type="domain" description="3-oxo-5-alpha-steroid 4-dehydrogenase C-terminal" evidence="6">
    <location>
        <begin position="190"/>
        <end position="312"/>
    </location>
</feature>
<dbReference type="PANTHER" id="PTHR14624:SF0">
    <property type="entry name" value="POLYPRENOL REDUCTASE"/>
    <property type="match status" value="1"/>
</dbReference>
<evidence type="ECO:0000256" key="1">
    <source>
        <dbReference type="ARBA" id="ARBA00004127"/>
    </source>
</evidence>
<dbReference type="Proteomes" id="UP000053259">
    <property type="component" value="Unassembled WGS sequence"/>
</dbReference>
<keyword evidence="3 5" id="KW-1133">Transmembrane helix</keyword>
<comment type="similarity">
    <text evidence="5">Belongs to the steroid 5-alpha reductase family. Polyprenal reductase subfamily.</text>
</comment>
<feature type="transmembrane region" description="Helical" evidence="5">
    <location>
        <begin position="265"/>
        <end position="283"/>
    </location>
</feature>
<comment type="catalytic activity">
    <reaction evidence="5">
        <text>a di-trans,poly-cis-dolichal + NADP(+) = a di-trans,poly-cis-polyprenal + NADPH + H(+)</text>
        <dbReference type="Rhea" id="RHEA:80727"/>
        <dbReference type="Rhea" id="RHEA-COMP:19536"/>
        <dbReference type="Rhea" id="RHEA-COMP:19537"/>
        <dbReference type="ChEBI" id="CHEBI:15378"/>
        <dbReference type="ChEBI" id="CHEBI:57783"/>
        <dbReference type="ChEBI" id="CHEBI:58349"/>
        <dbReference type="ChEBI" id="CHEBI:231623"/>
        <dbReference type="ChEBI" id="CHEBI:231637"/>
        <dbReference type="EC" id="1.3.1.94"/>
    </reaction>
    <physiologicalReaction direction="right-to-left" evidence="5">
        <dbReference type="Rhea" id="RHEA:80729"/>
    </physiologicalReaction>
</comment>
<feature type="transmembrane region" description="Helical" evidence="5">
    <location>
        <begin position="70"/>
        <end position="88"/>
    </location>
</feature>
<feature type="transmembrane region" description="Helical" evidence="5">
    <location>
        <begin position="195"/>
        <end position="218"/>
    </location>
</feature>
<dbReference type="GO" id="GO:0160198">
    <property type="term" value="F:polyprenal reductase activity"/>
    <property type="evidence" value="ECO:0007669"/>
    <property type="project" value="UniProtKB-EC"/>
</dbReference>
<organism evidence="7 8">
    <name type="scientific">Verruconis gallopava</name>
    <dbReference type="NCBI Taxonomy" id="253628"/>
    <lineage>
        <taxon>Eukaryota</taxon>
        <taxon>Fungi</taxon>
        <taxon>Dikarya</taxon>
        <taxon>Ascomycota</taxon>
        <taxon>Pezizomycotina</taxon>
        <taxon>Dothideomycetes</taxon>
        <taxon>Pleosporomycetidae</taxon>
        <taxon>Venturiales</taxon>
        <taxon>Sympoventuriaceae</taxon>
        <taxon>Verruconis</taxon>
    </lineage>
</organism>
<keyword evidence="5" id="KW-0560">Oxidoreductase</keyword>
<dbReference type="PROSITE" id="PS50244">
    <property type="entry name" value="S5A_REDUCTASE"/>
    <property type="match status" value="1"/>
</dbReference>
<keyword evidence="4 5" id="KW-0472">Membrane</keyword>
<dbReference type="STRING" id="253628.A0A0D2B4N6"/>
<keyword evidence="2 5" id="KW-0812">Transmembrane</keyword>
<dbReference type="InParanoid" id="A0A0D2B4N6"/>
<evidence type="ECO:0000313" key="8">
    <source>
        <dbReference type="Proteomes" id="UP000053259"/>
    </source>
</evidence>
<dbReference type="GeneID" id="27310650"/>
<dbReference type="RefSeq" id="XP_016216068.1">
    <property type="nucleotide sequence ID" value="XM_016355762.1"/>
</dbReference>
<keyword evidence="8" id="KW-1185">Reference proteome</keyword>
<dbReference type="AlphaFoldDB" id="A0A0D2B4N6"/>
<dbReference type="UniPathway" id="UPA00378"/>
<dbReference type="GO" id="GO:0003865">
    <property type="term" value="F:3-oxo-5-alpha-steroid 4-dehydrogenase activity"/>
    <property type="evidence" value="ECO:0007669"/>
    <property type="project" value="TreeGrafter"/>
</dbReference>
<dbReference type="EC" id="1.3.1.94" evidence="5"/>
<dbReference type="Pfam" id="PF02544">
    <property type="entry name" value="Steroid_dh"/>
    <property type="match status" value="1"/>
</dbReference>
<accession>A0A0D2B4N6</accession>
<evidence type="ECO:0000256" key="5">
    <source>
        <dbReference type="RuleBase" id="RU367081"/>
    </source>
</evidence>
<comment type="function">
    <text evidence="5">Plays a key role in early steps of protein N-linked glycosylation by being involved in the conversion of polyprenol into dolichol. Acts as a polyprenal reductase that mediates the reduction of polyprenal into dolichal in a NADP-dependent mechanism. Dolichols are required for the synthesis of dolichol-linked monosaccharides and the oligosaccharide precursor used for N-glycosylation.</text>
</comment>
<dbReference type="GO" id="GO:0006488">
    <property type="term" value="P:dolichol-linked oligosaccharide biosynthetic process"/>
    <property type="evidence" value="ECO:0007669"/>
    <property type="project" value="UniProtKB-UniRule"/>
</dbReference>
<keyword evidence="5" id="KW-0521">NADP</keyword>
<reference evidence="7 8" key="1">
    <citation type="submission" date="2015-01" db="EMBL/GenBank/DDBJ databases">
        <title>The Genome Sequence of Ochroconis gallopava CBS43764.</title>
        <authorList>
            <consortium name="The Broad Institute Genomics Platform"/>
            <person name="Cuomo C."/>
            <person name="de Hoog S."/>
            <person name="Gorbushina A."/>
            <person name="Stielow B."/>
            <person name="Teixiera M."/>
            <person name="Abouelleil A."/>
            <person name="Chapman S.B."/>
            <person name="Priest M."/>
            <person name="Young S.K."/>
            <person name="Wortman J."/>
            <person name="Nusbaum C."/>
            <person name="Birren B."/>
        </authorList>
    </citation>
    <scope>NUCLEOTIDE SEQUENCE [LARGE SCALE GENOMIC DNA]</scope>
    <source>
        <strain evidence="7 8">CBS 43764</strain>
    </source>
</reference>
<dbReference type="EMBL" id="KN847535">
    <property type="protein sequence ID" value="KIW06199.1"/>
    <property type="molecule type" value="Genomic_DNA"/>
</dbReference>
<evidence type="ECO:0000259" key="6">
    <source>
        <dbReference type="Pfam" id="PF02544"/>
    </source>
</evidence>
<dbReference type="GO" id="GO:0005789">
    <property type="term" value="C:endoplasmic reticulum membrane"/>
    <property type="evidence" value="ECO:0007669"/>
    <property type="project" value="UniProtKB-SubCell"/>
</dbReference>
<gene>
    <name evidence="7" type="ORF">PV09_02677</name>
</gene>
<proteinExistence type="inferred from homology"/>
<dbReference type="InterPro" id="IPR039698">
    <property type="entry name" value="Dfg10/SRD5A3"/>
</dbReference>
<dbReference type="PANTHER" id="PTHR14624">
    <property type="entry name" value="DFG10 PROTEIN"/>
    <property type="match status" value="1"/>
</dbReference>
<dbReference type="VEuPathDB" id="FungiDB:PV09_02677"/>
<evidence type="ECO:0000256" key="4">
    <source>
        <dbReference type="ARBA" id="ARBA00023136"/>
    </source>
</evidence>
<dbReference type="InterPro" id="IPR001104">
    <property type="entry name" value="3-oxo-5_a-steroid_4-DH_C"/>
</dbReference>
<evidence type="ECO:0000256" key="2">
    <source>
        <dbReference type="ARBA" id="ARBA00022692"/>
    </source>
</evidence>
<dbReference type="OrthoDB" id="541710at2759"/>
<dbReference type="GO" id="GO:0102389">
    <property type="term" value="F:polyprenol reductase activity"/>
    <property type="evidence" value="ECO:0007669"/>
    <property type="project" value="UniProtKB-UniRule"/>
</dbReference>
<evidence type="ECO:0000256" key="3">
    <source>
        <dbReference type="ARBA" id="ARBA00022989"/>
    </source>
</evidence>
<dbReference type="HOGENOM" id="CLU_044409_0_1_1"/>
<name>A0A0D2B4N6_9PEZI</name>
<feature type="transmembrane region" description="Helical" evidence="5">
    <location>
        <begin position="139"/>
        <end position="160"/>
    </location>
</feature>
<keyword evidence="5" id="KW-0256">Endoplasmic reticulum</keyword>
<evidence type="ECO:0000313" key="7">
    <source>
        <dbReference type="EMBL" id="KIW06199.1"/>
    </source>
</evidence>
<comment type="pathway">
    <text evidence="5">Protein modification; protein glycosylation.</text>
</comment>